<name>A0A0J8B953_BETVV</name>
<dbReference type="EMBL" id="KQ090290">
    <property type="protein sequence ID" value="KMS97844.1"/>
    <property type="molecule type" value="Genomic_DNA"/>
</dbReference>
<reference evidence="1 2" key="1">
    <citation type="journal article" date="2014" name="Nature">
        <title>The genome of the recently domesticated crop plant sugar beet (Beta vulgaris).</title>
        <authorList>
            <person name="Dohm J.C."/>
            <person name="Minoche A.E."/>
            <person name="Holtgrawe D."/>
            <person name="Capella-Gutierrez S."/>
            <person name="Zakrzewski F."/>
            <person name="Tafer H."/>
            <person name="Rupp O."/>
            <person name="Sorensen T.R."/>
            <person name="Stracke R."/>
            <person name="Reinhardt R."/>
            <person name="Goesmann A."/>
            <person name="Kraft T."/>
            <person name="Schulz B."/>
            <person name="Stadler P.F."/>
            <person name="Schmidt T."/>
            <person name="Gabaldon T."/>
            <person name="Lehrach H."/>
            <person name="Weisshaar B."/>
            <person name="Himmelbauer H."/>
        </authorList>
    </citation>
    <scope>NUCLEOTIDE SEQUENCE [LARGE SCALE GENOMIC DNA]</scope>
    <source>
        <tissue evidence="1">Taproot</tissue>
    </source>
</reference>
<protein>
    <submittedName>
        <fullName evidence="1">Uncharacterized protein</fullName>
    </submittedName>
</protein>
<evidence type="ECO:0000313" key="1">
    <source>
        <dbReference type="EMBL" id="KMS97844.1"/>
    </source>
</evidence>
<sequence>MDLSTYFEHLRPGVYWRVFFEARMAESRPTTSIPKFLAETKFNVKISTF</sequence>
<keyword evidence="2" id="KW-1185">Reference proteome</keyword>
<accession>A0A0J8B953</accession>
<evidence type="ECO:0000313" key="2">
    <source>
        <dbReference type="Proteomes" id="UP000035740"/>
    </source>
</evidence>
<dbReference type="Gramene" id="KMS97844">
    <property type="protein sequence ID" value="KMS97844"/>
    <property type="gene ID" value="BVRB_5g123380"/>
</dbReference>
<gene>
    <name evidence="1" type="ORF">BVRB_5g123380</name>
</gene>
<dbReference type="AlphaFoldDB" id="A0A0J8B953"/>
<organism evidence="1 2">
    <name type="scientific">Beta vulgaris subsp. vulgaris</name>
    <name type="common">Beet</name>
    <dbReference type="NCBI Taxonomy" id="3555"/>
    <lineage>
        <taxon>Eukaryota</taxon>
        <taxon>Viridiplantae</taxon>
        <taxon>Streptophyta</taxon>
        <taxon>Embryophyta</taxon>
        <taxon>Tracheophyta</taxon>
        <taxon>Spermatophyta</taxon>
        <taxon>Magnoliopsida</taxon>
        <taxon>eudicotyledons</taxon>
        <taxon>Gunneridae</taxon>
        <taxon>Pentapetalae</taxon>
        <taxon>Caryophyllales</taxon>
        <taxon>Chenopodiaceae</taxon>
        <taxon>Betoideae</taxon>
        <taxon>Beta</taxon>
    </lineage>
</organism>
<proteinExistence type="predicted"/>
<dbReference type="Proteomes" id="UP000035740">
    <property type="component" value="Unassembled WGS sequence"/>
</dbReference>